<gene>
    <name evidence="6" type="ORF">CAMP_LOCUS17068</name>
</gene>
<evidence type="ECO:0000259" key="4">
    <source>
        <dbReference type="PROSITE" id="PS50002"/>
    </source>
</evidence>
<dbReference type="AlphaFoldDB" id="A0A9P1IY34"/>
<dbReference type="GO" id="GO:0005737">
    <property type="term" value="C:cytoplasm"/>
    <property type="evidence" value="ECO:0007669"/>
    <property type="project" value="TreeGrafter"/>
</dbReference>
<dbReference type="InterPro" id="IPR036028">
    <property type="entry name" value="SH3-like_dom_sf"/>
</dbReference>
<reference evidence="6" key="1">
    <citation type="submission" date="2022-11" db="EMBL/GenBank/DDBJ databases">
        <authorList>
            <person name="Kikuchi T."/>
        </authorList>
    </citation>
    <scope>NUCLEOTIDE SEQUENCE</scope>
    <source>
        <strain evidence="6">PS1010</strain>
    </source>
</reference>
<dbReference type="SMART" id="SM00326">
    <property type="entry name" value="SH3"/>
    <property type="match status" value="1"/>
</dbReference>
<feature type="compositionally biased region" description="Polar residues" evidence="3">
    <location>
        <begin position="612"/>
        <end position="622"/>
    </location>
</feature>
<dbReference type="PANTHER" id="PTHR46026">
    <property type="entry name" value="RHO-TYPE GUANINE NUCLEOTIDE EXCHANGE FACTOR, ISOFORM F"/>
    <property type="match status" value="1"/>
</dbReference>
<dbReference type="Pfam" id="PF14604">
    <property type="entry name" value="SH3_9"/>
    <property type="match status" value="1"/>
</dbReference>
<dbReference type="CDD" id="cd11877">
    <property type="entry name" value="SH3_PIX"/>
    <property type="match status" value="1"/>
</dbReference>
<evidence type="ECO:0000259" key="5">
    <source>
        <dbReference type="PROSITE" id="PS50010"/>
    </source>
</evidence>
<dbReference type="PROSITE" id="PS50010">
    <property type="entry name" value="DH_2"/>
    <property type="match status" value="1"/>
</dbReference>
<dbReference type="GO" id="GO:0005085">
    <property type="term" value="F:guanyl-nucleotide exchange factor activity"/>
    <property type="evidence" value="ECO:0007669"/>
    <property type="project" value="InterPro"/>
</dbReference>
<dbReference type="PROSITE" id="PS50002">
    <property type="entry name" value="SH3"/>
    <property type="match status" value="1"/>
</dbReference>
<dbReference type="PANTHER" id="PTHR46026:SF1">
    <property type="entry name" value="RHO-TYPE GUANINE NUCLEOTIDE EXCHANGE FACTOR, ISOFORM F"/>
    <property type="match status" value="1"/>
</dbReference>
<dbReference type="SUPFAM" id="SSF48065">
    <property type="entry name" value="DBL homology domain (DH-domain)"/>
    <property type="match status" value="1"/>
</dbReference>
<comment type="caution">
    <text evidence="6">The sequence shown here is derived from an EMBL/GenBank/DDBJ whole genome shotgun (WGS) entry which is preliminary data.</text>
</comment>
<dbReference type="Gene3D" id="1.20.900.10">
    <property type="entry name" value="Dbl homology (DH) domain"/>
    <property type="match status" value="1"/>
</dbReference>
<evidence type="ECO:0000256" key="2">
    <source>
        <dbReference type="PROSITE-ProRule" id="PRU00192"/>
    </source>
</evidence>
<dbReference type="SMART" id="SM00325">
    <property type="entry name" value="RhoGEF"/>
    <property type="match status" value="1"/>
</dbReference>
<dbReference type="Gene3D" id="2.30.30.40">
    <property type="entry name" value="SH3 Domains"/>
    <property type="match status" value="1"/>
</dbReference>
<dbReference type="CDD" id="cd00160">
    <property type="entry name" value="RhoGEF"/>
    <property type="match status" value="1"/>
</dbReference>
<dbReference type="Gene3D" id="1.20.5.390">
    <property type="entry name" value="L1 transposable element, trimerization domain"/>
    <property type="match status" value="1"/>
</dbReference>
<proteinExistence type="predicted"/>
<name>A0A9P1IY34_9PELO</name>
<evidence type="ECO:0000313" key="6">
    <source>
        <dbReference type="EMBL" id="CAI5454431.1"/>
    </source>
</evidence>
<feature type="domain" description="SH3" evidence="4">
    <location>
        <begin position="7"/>
        <end position="66"/>
    </location>
</feature>
<dbReference type="Pfam" id="PF16523">
    <property type="entry name" value="betaPIX_CC"/>
    <property type="match status" value="1"/>
</dbReference>
<evidence type="ECO:0000256" key="1">
    <source>
        <dbReference type="ARBA" id="ARBA00022443"/>
    </source>
</evidence>
<dbReference type="InterPro" id="IPR032409">
    <property type="entry name" value="GEF6/7_CC"/>
</dbReference>
<accession>A0A9P1IY34</accession>
<dbReference type="EMBL" id="CANHGI010000006">
    <property type="protein sequence ID" value="CAI5454431.1"/>
    <property type="molecule type" value="Genomic_DNA"/>
</dbReference>
<sequence length="631" mass="71828">METSDSGSPLTARAKFKFEGTNNDELSFDKNDIITITQQQDGGWWEGTHGGLTGWFPCAYVNLITEKDKLMRSRSVPNTTAKELVGALNQPDYRADVLIDYTKHEKEYIDNMTRTISSILLPIGKSGLVNANDYDLLVGNFEEIYTLQRTLLETVENEKQLELTKQKVGGIFMKSAGEIRNALSKYAENHPKAVEVIKEKQKGLEKILIENERDYKDLVSGLSEPLRHIDKYHTMLQELERIVPENHPDRGDLQRSASVFRETKDICEQVRKQKEAQLDFLALSKVEKIVPFPERGTILYVGVASVDINGANSIDRFIALFTKYIMFFEVTTNMAYSIKEKYPVSGFILRKKDVDEFVIEKPGTEIKFNLTSSAGELDRWVSAFTKAENVSIGTSLQRKPSKGPLENEYALISKPPLPQAPAEIVTRRRSSKLQEDSFNGLKFDHELEMILPEGMTLPSSSRNSRNPPENFQFAHLPTYFLGGNNHKKRNENGFKMRKDAAKEEEHDFEILRIIEAFCADTSDLIEENGSSFYVSHENYQPQVIVADEEKILVEEKIGDEVVFQEKSIVDAVYSIKDQLSMLQNEFEKLSKTVEHEQKARRRLEHTLPKITGISSPDGSLSMSRKEINSME</sequence>
<dbReference type="Proteomes" id="UP001152747">
    <property type="component" value="Unassembled WGS sequence"/>
</dbReference>
<dbReference type="Pfam" id="PF00621">
    <property type="entry name" value="RhoGEF"/>
    <property type="match status" value="1"/>
</dbReference>
<dbReference type="InterPro" id="IPR000219">
    <property type="entry name" value="DH_dom"/>
</dbReference>
<keyword evidence="1 2" id="KW-0728">SH3 domain</keyword>
<dbReference type="OrthoDB" id="443981at2759"/>
<organism evidence="6 7">
    <name type="scientific">Caenorhabditis angaria</name>
    <dbReference type="NCBI Taxonomy" id="860376"/>
    <lineage>
        <taxon>Eukaryota</taxon>
        <taxon>Metazoa</taxon>
        <taxon>Ecdysozoa</taxon>
        <taxon>Nematoda</taxon>
        <taxon>Chromadorea</taxon>
        <taxon>Rhabditida</taxon>
        <taxon>Rhabditina</taxon>
        <taxon>Rhabditomorpha</taxon>
        <taxon>Rhabditoidea</taxon>
        <taxon>Rhabditidae</taxon>
        <taxon>Peloderinae</taxon>
        <taxon>Caenorhabditis</taxon>
    </lineage>
</organism>
<evidence type="ECO:0000313" key="7">
    <source>
        <dbReference type="Proteomes" id="UP001152747"/>
    </source>
</evidence>
<feature type="domain" description="DH" evidence="5">
    <location>
        <begin position="93"/>
        <end position="270"/>
    </location>
</feature>
<dbReference type="InterPro" id="IPR035899">
    <property type="entry name" value="DBL_dom_sf"/>
</dbReference>
<keyword evidence="7" id="KW-1185">Reference proteome</keyword>
<feature type="region of interest" description="Disordered" evidence="3">
    <location>
        <begin position="605"/>
        <end position="631"/>
    </location>
</feature>
<dbReference type="SUPFAM" id="SSF50044">
    <property type="entry name" value="SH3-domain"/>
    <property type="match status" value="1"/>
</dbReference>
<evidence type="ECO:0000256" key="3">
    <source>
        <dbReference type="SAM" id="MobiDB-lite"/>
    </source>
</evidence>
<protein>
    <submittedName>
        <fullName evidence="6">Uncharacterized protein</fullName>
    </submittedName>
</protein>
<dbReference type="InterPro" id="IPR001452">
    <property type="entry name" value="SH3_domain"/>
</dbReference>